<evidence type="ECO:0000259" key="1">
    <source>
        <dbReference type="Pfam" id="PF01966"/>
    </source>
</evidence>
<dbReference type="PANTHER" id="PTHR38659:SF1">
    <property type="entry name" value="METAL DEPENDENT PHOSPHOHYDROLASE"/>
    <property type="match status" value="1"/>
</dbReference>
<evidence type="ECO:0000313" key="2">
    <source>
        <dbReference type="EMBL" id="KKP44046.1"/>
    </source>
</evidence>
<comment type="caution">
    <text evidence="2">The sequence shown here is derived from an EMBL/GenBank/DDBJ whole genome shotgun (WGS) entry which is preliminary data.</text>
</comment>
<name>A0A0F9ZYJ9_9BACT</name>
<feature type="domain" description="HD" evidence="1">
    <location>
        <begin position="21"/>
        <end position="99"/>
    </location>
</feature>
<dbReference type="Pfam" id="PF01966">
    <property type="entry name" value="HD"/>
    <property type="match status" value="1"/>
</dbReference>
<dbReference type="PANTHER" id="PTHR38659">
    <property type="entry name" value="METAL-DEPENDENT PHOSPHOHYDROLASE"/>
    <property type="match status" value="1"/>
</dbReference>
<sequence length="192" mass="22109">MIQRAEALKIVTSWTINKNLIKHMLACEASMRGLAQEFKNQKSKIKIDEELWKVIGLIHDADYEKYPDKHPGVLIENLKIKKENEEVINAIEAHAWKFNGFTREPSTKMEWSLYCCDELTGLIVAVTLIRPTKKIKDVTVEDILKKWNKKDFAKGVDRKNIELCEEKLGINLPDFIQIVLKSMQSIATDLGL</sequence>
<keyword evidence="2" id="KW-0378">Hydrolase</keyword>
<dbReference type="EMBL" id="LBOW01000012">
    <property type="protein sequence ID" value="KKP44046.1"/>
    <property type="molecule type" value="Genomic_DNA"/>
</dbReference>
<dbReference type="InterPro" id="IPR006674">
    <property type="entry name" value="HD_domain"/>
</dbReference>
<evidence type="ECO:0000313" key="3">
    <source>
        <dbReference type="Proteomes" id="UP000034778"/>
    </source>
</evidence>
<gene>
    <name evidence="2" type="ORF">UR35_C0012G0003</name>
</gene>
<accession>A0A0F9ZYJ9</accession>
<dbReference type="AlphaFoldDB" id="A0A0F9ZYJ9"/>
<organism evidence="2 3">
    <name type="scientific">Candidatus Woesebacteria bacterium GW2011_GWB1_33_22</name>
    <dbReference type="NCBI Taxonomy" id="1618566"/>
    <lineage>
        <taxon>Bacteria</taxon>
        <taxon>Candidatus Woeseibacteriota</taxon>
    </lineage>
</organism>
<proteinExistence type="predicted"/>
<dbReference type="SUPFAM" id="SSF109604">
    <property type="entry name" value="HD-domain/PDEase-like"/>
    <property type="match status" value="1"/>
</dbReference>
<dbReference type="GO" id="GO:0016787">
    <property type="term" value="F:hydrolase activity"/>
    <property type="evidence" value="ECO:0007669"/>
    <property type="project" value="UniProtKB-KW"/>
</dbReference>
<protein>
    <submittedName>
        <fullName evidence="2">Metal dependent phosphohydrolase</fullName>
    </submittedName>
</protein>
<dbReference type="Proteomes" id="UP000034778">
    <property type="component" value="Unassembled WGS sequence"/>
</dbReference>
<reference evidence="2 3" key="1">
    <citation type="journal article" date="2015" name="Nature">
        <title>rRNA introns, odd ribosomes, and small enigmatic genomes across a large radiation of phyla.</title>
        <authorList>
            <person name="Brown C.T."/>
            <person name="Hug L.A."/>
            <person name="Thomas B.C."/>
            <person name="Sharon I."/>
            <person name="Castelle C.J."/>
            <person name="Singh A."/>
            <person name="Wilkins M.J."/>
            <person name="Williams K.H."/>
            <person name="Banfield J.F."/>
        </authorList>
    </citation>
    <scope>NUCLEOTIDE SEQUENCE [LARGE SCALE GENOMIC DNA]</scope>
</reference>
<dbReference type="STRING" id="1618566.UR35_C0012G0003"/>